<feature type="compositionally biased region" description="Basic and acidic residues" evidence="7">
    <location>
        <begin position="1050"/>
        <end position="1078"/>
    </location>
</feature>
<feature type="region of interest" description="Disordered" evidence="7">
    <location>
        <begin position="501"/>
        <end position="547"/>
    </location>
</feature>
<evidence type="ECO:0000256" key="3">
    <source>
        <dbReference type="ARBA" id="ARBA00023175"/>
    </source>
</evidence>
<dbReference type="Proteomes" id="UP001057375">
    <property type="component" value="Unassembled WGS sequence"/>
</dbReference>
<evidence type="ECO:0000256" key="6">
    <source>
        <dbReference type="SAM" id="Coils"/>
    </source>
</evidence>
<feature type="region of interest" description="Disordered" evidence="7">
    <location>
        <begin position="989"/>
        <end position="1078"/>
    </location>
</feature>
<dbReference type="InterPro" id="IPR047149">
    <property type="entry name" value="KIF11-like"/>
</dbReference>
<dbReference type="EMBL" id="BQXS01012470">
    <property type="protein sequence ID" value="GKT23523.1"/>
    <property type="molecule type" value="Genomic_DNA"/>
</dbReference>
<evidence type="ECO:0000256" key="5">
    <source>
        <dbReference type="PROSITE-ProRule" id="PRU00283"/>
    </source>
</evidence>
<dbReference type="InterPro" id="IPR027417">
    <property type="entry name" value="P-loop_NTPase"/>
</dbReference>
<keyword evidence="10" id="KW-1185">Reference proteome</keyword>
<name>A0ABQ5JZH8_9EUKA</name>
<evidence type="ECO:0000313" key="9">
    <source>
        <dbReference type="EMBL" id="GKT23523.1"/>
    </source>
</evidence>
<dbReference type="Pfam" id="PF00225">
    <property type="entry name" value="Kinesin"/>
    <property type="match status" value="1"/>
</dbReference>
<keyword evidence="5" id="KW-0547">Nucleotide-binding</keyword>
<evidence type="ECO:0000313" key="10">
    <source>
        <dbReference type="Proteomes" id="UP001057375"/>
    </source>
</evidence>
<sequence length="1078" mass="117974">MKFYIRIRPPTVAEAQDGRAMIVSEDNTVLTMSRSLNFSGQPSSFFHEWSFDRIFDESFDQEVFFQQVVVPGLERVVQGRNSCLMFFGPPKGGKTYTSQGIIDITERFGMLPKAMSFLLSYAQSNSTTEGNVVLTASTCRVSDDCAYDLLVPKPKSVRIVENPKRSTRSPFAVSIPELTRVYIKSEQQIIKFIDRAKKVSKILDSDPTQRRTAIIGSSGKEEYHKLSSSAHFAGSTPLSLRRSSFNVSSSAVLDGGVSHTASVPNSRHCSTVTMLTMEWQDAHAHTIRASRFVVVEMPPYATSTSSAASPSATTISSGIGSILRSAANLAATEAVKQHEKDVLSTQHRSFVGSESTPGMRSGMTGRITVDDLPYVARSSGVTTSGGKPYVPFRTTKLGLLLKDILLTRASLPGNDGCTCVGCVTSALSSFSPTVTFLSFYNDLRRGCGCTGSDEPLSSRRLSVPTESASDSAIHPKFGSYAPHSVLEEEGIERERMGIETQTLGTSMDGQEPDTSRLSRSHLSTSGTGGADLDQGVSPDRSSYSQNGSGVFTIKSHVSNQFNASQGQFGQSGTPSREIQPQYYPAAGASSSSVAPSLPLKQRCAVAEKRVKELSQTLMSERRRQASSLHSIESSALEATRHLESLVEEERGRTARAEGEVERLRGELERLYSKSQNNEDTIARLEGELAQRRASEDSHLLLKEKNDGVVSELRMDLKRADAERKEAVARVRELENASSSAMLSVEELQRELRAVQAERDLLKERTAAAIHSAEVESARAHRADIARRRLDDELRHTRVELDKLEANHTRTIHESHMRDRQLDSTRRDLINSISRLGESEQQLKHTGIRAEAALMEAETARGTADSAGQSLRRLRDTVHETTKRAIHSENKQSILEAEVSALQSHVVGLTASRAEEARKVGMLRSELATNQLEGGVSRSVSEGVRRGMSSVMDRQGMDQSASMFGKSHLSRTSYDGTTGINASHRLSSHIPTSAKAAHPQQHVTVGGEHSIPRSSQYSPKQRRPISSTASYSTDNMYGKSNTVSGAGVRSAWERSSQHLDYDGEERPIDLSDLSDKGFK</sequence>
<evidence type="ECO:0000256" key="1">
    <source>
        <dbReference type="ARBA" id="ARBA00004245"/>
    </source>
</evidence>
<feature type="coiled-coil region" evidence="6">
    <location>
        <begin position="603"/>
        <end position="806"/>
    </location>
</feature>
<evidence type="ECO:0000256" key="4">
    <source>
        <dbReference type="ARBA" id="ARBA00023212"/>
    </source>
</evidence>
<feature type="region of interest" description="Disordered" evidence="7">
    <location>
        <begin position="345"/>
        <end position="364"/>
    </location>
</feature>
<dbReference type="Gene3D" id="3.40.850.10">
    <property type="entry name" value="Kinesin motor domain"/>
    <property type="match status" value="1"/>
</dbReference>
<dbReference type="SMART" id="SM00129">
    <property type="entry name" value="KISc"/>
    <property type="match status" value="1"/>
</dbReference>
<gene>
    <name evidence="9" type="ORF">ADUPG1_012453</name>
</gene>
<feature type="compositionally biased region" description="Polar residues" evidence="7">
    <location>
        <begin position="1011"/>
        <end position="1043"/>
    </location>
</feature>
<evidence type="ECO:0000259" key="8">
    <source>
        <dbReference type="PROSITE" id="PS50067"/>
    </source>
</evidence>
<dbReference type="InterPro" id="IPR001752">
    <property type="entry name" value="Kinesin_motor_dom"/>
</dbReference>
<comment type="caution">
    <text evidence="9">The sequence shown here is derived from an EMBL/GenBank/DDBJ whole genome shotgun (WGS) entry which is preliminary data.</text>
</comment>
<keyword evidence="4" id="KW-0206">Cytoskeleton</keyword>
<dbReference type="PRINTS" id="PR00380">
    <property type="entry name" value="KINESINHEAVY"/>
</dbReference>
<organism evidence="9 10">
    <name type="scientific">Aduncisulcus paluster</name>
    <dbReference type="NCBI Taxonomy" id="2918883"/>
    <lineage>
        <taxon>Eukaryota</taxon>
        <taxon>Metamonada</taxon>
        <taxon>Carpediemonas-like organisms</taxon>
        <taxon>Aduncisulcus</taxon>
    </lineage>
</organism>
<comment type="similarity">
    <text evidence="5">Belongs to the TRAFAC class myosin-kinesin ATPase superfamily. Kinesin family.</text>
</comment>
<protein>
    <recommendedName>
        <fullName evidence="8">Kinesin motor domain-containing protein</fullName>
    </recommendedName>
</protein>
<dbReference type="PROSITE" id="PS50067">
    <property type="entry name" value="KINESIN_MOTOR_2"/>
    <property type="match status" value="1"/>
</dbReference>
<evidence type="ECO:0000256" key="2">
    <source>
        <dbReference type="ARBA" id="ARBA00022490"/>
    </source>
</evidence>
<evidence type="ECO:0000256" key="7">
    <source>
        <dbReference type="SAM" id="MobiDB-lite"/>
    </source>
</evidence>
<keyword evidence="3 5" id="KW-0505">Motor protein</keyword>
<reference evidence="9" key="1">
    <citation type="submission" date="2022-03" db="EMBL/GenBank/DDBJ databases">
        <title>Draft genome sequence of Aduncisulcus paluster, a free-living microaerophilic Fornicata.</title>
        <authorList>
            <person name="Yuyama I."/>
            <person name="Kume K."/>
            <person name="Tamura T."/>
            <person name="Inagaki Y."/>
            <person name="Hashimoto T."/>
        </authorList>
    </citation>
    <scope>NUCLEOTIDE SEQUENCE</scope>
    <source>
        <strain evidence="9">NY0171</strain>
    </source>
</reference>
<feature type="binding site" evidence="5">
    <location>
        <begin position="88"/>
        <end position="95"/>
    </location>
    <ligand>
        <name>ATP</name>
        <dbReference type="ChEBI" id="CHEBI:30616"/>
    </ligand>
</feature>
<keyword evidence="6" id="KW-0175">Coiled coil</keyword>
<comment type="subcellular location">
    <subcellularLocation>
        <location evidence="1">Cytoplasm</location>
        <location evidence="1">Cytoskeleton</location>
    </subcellularLocation>
</comment>
<accession>A0ABQ5JZH8</accession>
<keyword evidence="5" id="KW-0067">ATP-binding</keyword>
<dbReference type="InterPro" id="IPR036961">
    <property type="entry name" value="Kinesin_motor_dom_sf"/>
</dbReference>
<feature type="domain" description="Kinesin motor" evidence="8">
    <location>
        <begin position="1"/>
        <end position="198"/>
    </location>
</feature>
<keyword evidence="2" id="KW-0963">Cytoplasm</keyword>
<feature type="compositionally biased region" description="Low complexity" evidence="7">
    <location>
        <begin position="515"/>
        <end position="525"/>
    </location>
</feature>
<feature type="compositionally biased region" description="Polar residues" evidence="7">
    <location>
        <begin position="345"/>
        <end position="358"/>
    </location>
</feature>
<dbReference type="SUPFAM" id="SSF52540">
    <property type="entry name" value="P-loop containing nucleoside triphosphate hydrolases"/>
    <property type="match status" value="1"/>
</dbReference>
<proteinExistence type="inferred from homology"/>
<dbReference type="PANTHER" id="PTHR47970">
    <property type="entry name" value="KINESIN-LIKE PROTEIN KIF11"/>
    <property type="match status" value="1"/>
</dbReference>
<feature type="region of interest" description="Disordered" evidence="7">
    <location>
        <begin position="451"/>
        <end position="478"/>
    </location>
</feature>